<dbReference type="AlphaFoldDB" id="A0A6I4TTE6"/>
<dbReference type="InterPro" id="IPR012368">
    <property type="entry name" value="OxRdtase_Mopterin-bd_su_IorB"/>
</dbReference>
<dbReference type="Proteomes" id="UP000469430">
    <property type="component" value="Unassembled WGS sequence"/>
</dbReference>
<protein>
    <submittedName>
        <fullName evidence="2">Molybdopterin-dependent oxidoreductase</fullName>
    </submittedName>
</protein>
<dbReference type="InterPro" id="IPR052516">
    <property type="entry name" value="N-heterocyclic_Hydroxylase"/>
</dbReference>
<dbReference type="Gene3D" id="3.90.1170.50">
    <property type="entry name" value="Aldehyde oxidase/xanthine dehydrogenase, a/b hammerhead"/>
    <property type="match status" value="1"/>
</dbReference>
<dbReference type="OrthoDB" id="9767994at2"/>
<proteinExistence type="predicted"/>
<dbReference type="InterPro" id="IPR000674">
    <property type="entry name" value="Ald_Oxase/Xan_DH_a/b"/>
</dbReference>
<dbReference type="RefSeq" id="WP_161390912.1">
    <property type="nucleotide sequence ID" value="NZ_JBHSCP010000001.1"/>
</dbReference>
<dbReference type="InterPro" id="IPR037165">
    <property type="entry name" value="AldOxase/xan_DH_Mopterin-bd_sf"/>
</dbReference>
<evidence type="ECO:0000313" key="2">
    <source>
        <dbReference type="EMBL" id="MXO99164.1"/>
    </source>
</evidence>
<dbReference type="InterPro" id="IPR008274">
    <property type="entry name" value="AldOxase/xan_DH_MoCoBD1"/>
</dbReference>
<name>A0A6I4TTE6_9SPHN</name>
<evidence type="ECO:0000313" key="3">
    <source>
        <dbReference type="Proteomes" id="UP000469430"/>
    </source>
</evidence>
<comment type="caution">
    <text evidence="2">The sequence shown here is derived from an EMBL/GenBank/DDBJ whole genome shotgun (WGS) entry which is preliminary data.</text>
</comment>
<dbReference type="PANTHER" id="PTHR47495">
    <property type="entry name" value="ALDEHYDE DEHYDROGENASE"/>
    <property type="match status" value="1"/>
</dbReference>
<dbReference type="InterPro" id="IPR006311">
    <property type="entry name" value="TAT_signal"/>
</dbReference>
<dbReference type="GO" id="GO:0016491">
    <property type="term" value="F:oxidoreductase activity"/>
    <property type="evidence" value="ECO:0007669"/>
    <property type="project" value="InterPro"/>
</dbReference>
<reference evidence="2 3" key="1">
    <citation type="submission" date="2019-12" db="EMBL/GenBank/DDBJ databases">
        <title>Genomic-based taxomic classification of the family Erythrobacteraceae.</title>
        <authorList>
            <person name="Xu L."/>
        </authorList>
    </citation>
    <scope>NUCLEOTIDE SEQUENCE [LARGE SCALE GENOMIC DNA]</scope>
    <source>
        <strain evidence="2 3">S36</strain>
    </source>
</reference>
<dbReference type="Pfam" id="PF20256">
    <property type="entry name" value="MoCoBD_2"/>
    <property type="match status" value="2"/>
</dbReference>
<gene>
    <name evidence="2" type="ORF">GRI97_09195</name>
</gene>
<dbReference type="Gene3D" id="3.30.365.10">
    <property type="entry name" value="Aldehyde oxidase/xanthine dehydrogenase, molybdopterin binding domain"/>
    <property type="match status" value="4"/>
</dbReference>
<keyword evidence="3" id="KW-1185">Reference proteome</keyword>
<dbReference type="Pfam" id="PF02738">
    <property type="entry name" value="MoCoBD_1"/>
    <property type="match status" value="1"/>
</dbReference>
<dbReference type="EMBL" id="WTYJ01000002">
    <property type="protein sequence ID" value="MXO99164.1"/>
    <property type="molecule type" value="Genomic_DNA"/>
</dbReference>
<dbReference type="PROSITE" id="PS51318">
    <property type="entry name" value="TAT"/>
    <property type="match status" value="1"/>
</dbReference>
<dbReference type="PANTHER" id="PTHR47495:SF3">
    <property type="entry name" value="BLR6219 PROTEIN"/>
    <property type="match status" value="1"/>
</dbReference>
<dbReference type="SMART" id="SM01008">
    <property type="entry name" value="Ald_Xan_dh_C"/>
    <property type="match status" value="1"/>
</dbReference>
<evidence type="ECO:0000259" key="1">
    <source>
        <dbReference type="SMART" id="SM01008"/>
    </source>
</evidence>
<accession>A0A6I4TTE6</accession>
<dbReference type="InterPro" id="IPR046867">
    <property type="entry name" value="AldOxase/xan_DH_MoCoBD2"/>
</dbReference>
<feature type="domain" description="Aldehyde oxidase/xanthine dehydrogenase a/b hammerhead" evidence="1">
    <location>
        <begin position="215"/>
        <end position="302"/>
    </location>
</feature>
<dbReference type="SUPFAM" id="SSF56003">
    <property type="entry name" value="Molybdenum cofactor-binding domain"/>
    <property type="match status" value="2"/>
</dbReference>
<sequence length="744" mass="79487">MSEQIEQRGPQLSRRGLLRAGVLAGGGLALTASLPMVARAAVTGAGAAVQPATLNAYVTIGADNIITIAAKNPEVGQGIKTMLPMLIAEEMDADWDMVRIEQAEFNPAKYGMQLAGGSFSTPMNWIPMRQVGAATRAMLVQAAALRWGVPVAGLKAEKGKIVEISSGRSLSFGDVAADAALVPVPDLASVPLKADKDFTIIGRSIAGIDSQRIVEGKPIFGVDTMLPGMRYAAFERAPIFGAKLVSANLDAARAVPGVEDVFVLEGGDNPELLVDGVAIIAKNWWIANKAREQLEIEWDGGQWASHSTAGYDAKAQELFGQAPTSDIAVSGDVDAAFAAAAKVVEADYSYPFLAHVPMEPQNCTSLLREDGVMEMWAPTQMPQAGHGGVCQQLGLAPEKVVVHITRMGGGFGRRLTNDFMVQSAAIAAKKPGVPIQLIWSRQDDLRSDFYRPGGYHRLRAALDESGKLTGFDGHFVTFSTGGKVNFNAAMGGKEFPIHFLDNLRYRQSAIDTRVPMGSLRAPQSNALSFVQQSFLDEVAREQGRDLPALMLELLASRDEFPEENGFLGKQPGFSPKRATAVIEKALQMGGWEGRTDGNRRAKGFGFYFSHLGYFAEVVEASVDARGQVSVHNVWAAGDVGRHIINPFGAMNQVEGAIIDGIGQALALAVQIESGAVVQSNFHDYPIPRIPATPQIEVEFIKSDNDPTGLGEPALPPVIPALTNAIFAATGKRIRSLPIDKAQLV</sequence>
<dbReference type="PIRSF" id="PIRSF036389">
    <property type="entry name" value="IOR_B"/>
    <property type="match status" value="1"/>
</dbReference>
<organism evidence="2 3">
    <name type="scientific">Croceibacterium xixiisoli</name>
    <dbReference type="NCBI Taxonomy" id="1476466"/>
    <lineage>
        <taxon>Bacteria</taxon>
        <taxon>Pseudomonadati</taxon>
        <taxon>Pseudomonadota</taxon>
        <taxon>Alphaproteobacteria</taxon>
        <taxon>Sphingomonadales</taxon>
        <taxon>Erythrobacteraceae</taxon>
        <taxon>Croceibacterium</taxon>
    </lineage>
</organism>